<sequence length="73" mass="8185">MNSTFKASDFHELVQDDTLIYVVSYRDKELGVNKFFADYKSACMFALTVQPPVALSTVPTFKPADSVAFEDVK</sequence>
<evidence type="ECO:0000313" key="1">
    <source>
        <dbReference type="EMBL" id="UPW42036.1"/>
    </source>
</evidence>
<protein>
    <submittedName>
        <fullName evidence="1">Uncharacterized protein</fullName>
    </submittedName>
</protein>
<reference evidence="1" key="1">
    <citation type="submission" date="2022-02" db="EMBL/GenBank/DDBJ databases">
        <title>Towards deciphering the DNA virus diversity associated with rodent species in the families Cricetidae and Heteromyidae.</title>
        <authorList>
            <person name="Lund M."/>
            <person name="Larsen B.B."/>
            <person name="Gryseels S."/>
            <person name="Kraberger S."/>
            <person name="Rowsey D.M."/>
            <person name="Steger L."/>
            <person name="Yule K.M."/>
            <person name="Upham N.S."/>
            <person name="Worobey M."/>
            <person name="Van Doorslaer K."/>
            <person name="Varsani A."/>
        </authorList>
    </citation>
    <scope>NUCLEOTIDE SEQUENCE</scope>
    <source>
        <strain evidence="1">NeonRodF1_13</strain>
    </source>
</reference>
<organism evidence="1">
    <name type="scientific">Dipodfec virus RodF1_13</name>
    <dbReference type="NCBI Taxonomy" id="2929291"/>
    <lineage>
        <taxon>Viruses</taxon>
        <taxon>Monodnaviria</taxon>
        <taxon>Sangervirae</taxon>
        <taxon>Phixviricota</taxon>
        <taxon>Malgrandaviricetes</taxon>
        <taxon>Petitvirales</taxon>
        <taxon>Microviridae</taxon>
    </lineage>
</organism>
<accession>A0A976N336</accession>
<name>A0A976N336_9VIRU</name>
<proteinExistence type="predicted"/>
<dbReference type="EMBL" id="OM869713">
    <property type="protein sequence ID" value="UPW42036.1"/>
    <property type="molecule type" value="Genomic_DNA"/>
</dbReference>